<feature type="transmembrane region" description="Helical" evidence="1">
    <location>
        <begin position="287"/>
        <end position="311"/>
    </location>
</feature>
<name>A0A3D8Q7K3_9HELO</name>
<feature type="transmembrane region" description="Helical" evidence="1">
    <location>
        <begin position="446"/>
        <end position="472"/>
    </location>
</feature>
<dbReference type="AlphaFoldDB" id="A0A3D8Q7K3"/>
<gene>
    <name evidence="2" type="ORF">BP5796_12604</name>
</gene>
<accession>A0A3D8Q7K3</accession>
<organism evidence="2 3">
    <name type="scientific">Coleophoma crateriformis</name>
    <dbReference type="NCBI Taxonomy" id="565419"/>
    <lineage>
        <taxon>Eukaryota</taxon>
        <taxon>Fungi</taxon>
        <taxon>Dikarya</taxon>
        <taxon>Ascomycota</taxon>
        <taxon>Pezizomycotina</taxon>
        <taxon>Leotiomycetes</taxon>
        <taxon>Helotiales</taxon>
        <taxon>Dermateaceae</taxon>
        <taxon>Coleophoma</taxon>
    </lineage>
</organism>
<reference evidence="2 3" key="1">
    <citation type="journal article" date="2018" name="IMA Fungus">
        <title>IMA Genome-F 9: Draft genome sequence of Annulohypoxylon stygium, Aspergillus mulundensis, Berkeleyomyces basicola (syn. Thielaviopsis basicola), Ceratocystis smalleyi, two Cercospora beticola strains, Coleophoma cylindrospora, Fusarium fracticaudum, Phialophora cf. hyalina, and Morchella septimelata.</title>
        <authorList>
            <person name="Wingfield B.D."/>
            <person name="Bills G.F."/>
            <person name="Dong Y."/>
            <person name="Huang W."/>
            <person name="Nel W.J."/>
            <person name="Swalarsk-Parry B.S."/>
            <person name="Vaghefi N."/>
            <person name="Wilken P.M."/>
            <person name="An Z."/>
            <person name="de Beer Z.W."/>
            <person name="De Vos L."/>
            <person name="Chen L."/>
            <person name="Duong T.A."/>
            <person name="Gao Y."/>
            <person name="Hammerbacher A."/>
            <person name="Kikkert J.R."/>
            <person name="Li Y."/>
            <person name="Li H."/>
            <person name="Li K."/>
            <person name="Li Q."/>
            <person name="Liu X."/>
            <person name="Ma X."/>
            <person name="Naidoo K."/>
            <person name="Pethybridge S.J."/>
            <person name="Sun J."/>
            <person name="Steenkamp E.T."/>
            <person name="van der Nest M.A."/>
            <person name="van Wyk S."/>
            <person name="Wingfield M.J."/>
            <person name="Xiong C."/>
            <person name="Yue Q."/>
            <person name="Zhang X."/>
        </authorList>
    </citation>
    <scope>NUCLEOTIDE SEQUENCE [LARGE SCALE GENOMIC DNA]</scope>
    <source>
        <strain evidence="2 3">BP5796</strain>
    </source>
</reference>
<evidence type="ECO:0000256" key="1">
    <source>
        <dbReference type="SAM" id="Phobius"/>
    </source>
</evidence>
<keyword evidence="1" id="KW-1133">Transmembrane helix</keyword>
<dbReference type="OrthoDB" id="4582561at2759"/>
<proteinExistence type="predicted"/>
<evidence type="ECO:0000313" key="2">
    <source>
        <dbReference type="EMBL" id="RDW57803.1"/>
    </source>
</evidence>
<dbReference type="EMBL" id="PDLN01000022">
    <property type="protein sequence ID" value="RDW57803.1"/>
    <property type="molecule type" value="Genomic_DNA"/>
</dbReference>
<feature type="transmembrane region" description="Helical" evidence="1">
    <location>
        <begin position="263"/>
        <end position="281"/>
    </location>
</feature>
<feature type="transmembrane region" description="Helical" evidence="1">
    <location>
        <begin position="318"/>
        <end position="338"/>
    </location>
</feature>
<comment type="caution">
    <text evidence="2">The sequence shown here is derived from an EMBL/GenBank/DDBJ whole genome shotgun (WGS) entry which is preliminary data.</text>
</comment>
<keyword evidence="1" id="KW-0812">Transmembrane</keyword>
<keyword evidence="1" id="KW-0472">Membrane</keyword>
<keyword evidence="3" id="KW-1185">Reference proteome</keyword>
<feature type="transmembrane region" description="Helical" evidence="1">
    <location>
        <begin position="401"/>
        <end position="422"/>
    </location>
</feature>
<evidence type="ECO:0000313" key="3">
    <source>
        <dbReference type="Proteomes" id="UP000256328"/>
    </source>
</evidence>
<sequence length="524" mass="58128">MTNGTSEPIFCDNIGNATDALHCCYLTNQASSACQDIFAPSTDSLQYPVGDWVVNCQNTSLLYSSWLQDNLVGNNIALFRRYNTCANVPALAGYLSQGVLSPNISSSVVSSIPQNTTAGDLMGVASAVTDCLTETCRSSRDISRCYDRCSPVRLLTNNTMPSISAVNDCLYTLCTGGDRSLPYADPDVIGIGVFLSYILQCVLVFLLFVGFLIFAAVLQRRGTSNTGPGEAKTPSATLHASGDQRFTKRLDNFTTLLFEFQKAQCYFSGTLQVASLSYGILGTSDMLVTFMLMPLATNGVLPITFIYLILFHWNKAEISVALLTTTCWILSSIVYWILYAHLIPIDSEAQKSHAYQQFFYKLSAIPACGEYSALAICQNNIWEGKEPVHTASYKLRTLTPIIWTFSTACLLIVLGYQIYSFFSKRMHQDSVRPSTRSIEKSQKNRYWIQIFSHVPMFSALFWLATICFLAGIGMQLSLLSIGITLHMMDATYWTFGQIVAVTIWLPPLLEYLFDELLMLKAQLA</sequence>
<dbReference type="Proteomes" id="UP000256328">
    <property type="component" value="Unassembled WGS sequence"/>
</dbReference>
<feature type="transmembrane region" description="Helical" evidence="1">
    <location>
        <begin position="492"/>
        <end position="513"/>
    </location>
</feature>
<protein>
    <submittedName>
        <fullName evidence="2">Uncharacterized protein</fullName>
    </submittedName>
</protein>
<feature type="transmembrane region" description="Helical" evidence="1">
    <location>
        <begin position="194"/>
        <end position="218"/>
    </location>
</feature>